<sequence length="515" mass="59636">MHNDKILKTSIFFIVFFIFYLDVRAQNSSREIDSISQLLEKNYRNGDTNPGHTLKNATILYYLSREKKFYPGQINSIFEEVKLSQLNGDFDSALTKINEGIDLARSQNDYNMVCRILLLYQKVLLQLDHLSTAKHILERAESYNHLVKNKEDKLINGIYITLAKADLLTINESFDENRVKEVIKLKKQAYSECLKISDTHKFKKATVIYTLGSLADSLACFNKIDEAKSYLDIIDRFLISFPDDTFIIQNLITKGVVEKALGNYPTAIGYFSKAIADSEHDHNRSRQNELYSMLADTYDKMKDFEKATSYSKKYMRLVDSVDLVKKKSGDVNFINKINLKVSDNKETRNIGILNVAVGVGLVILAGLAIFFYRRKSKNKKNEDVAEYKVKDEIQDDIRPEKYEPEINMNENNSLNTKSENTKELILLAKEDINAFYIEFQKVYPHFYTSLKNKYPDLNISDINFCSLVKMNFGIKEISQYTNSTIRAAEARRYRINKKMELKNQNELYMVLSSFN</sequence>
<dbReference type="InterPro" id="IPR011990">
    <property type="entry name" value="TPR-like_helical_dom_sf"/>
</dbReference>
<feature type="transmembrane region" description="Helical" evidence="1">
    <location>
        <begin position="350"/>
        <end position="372"/>
    </location>
</feature>
<gene>
    <name evidence="2" type="ORF">IQ37_09225</name>
</gene>
<dbReference type="Proteomes" id="UP000028709">
    <property type="component" value="Unassembled WGS sequence"/>
</dbReference>
<evidence type="ECO:0000256" key="1">
    <source>
        <dbReference type="SAM" id="Phobius"/>
    </source>
</evidence>
<keyword evidence="3" id="KW-1185">Reference proteome</keyword>
<dbReference type="AlphaFoldDB" id="A0A086BIT1"/>
<dbReference type="RefSeq" id="WP_034684083.1">
    <property type="nucleotide sequence ID" value="NZ_CP023049.2"/>
</dbReference>
<dbReference type="Gene3D" id="1.25.40.10">
    <property type="entry name" value="Tetratricopeptide repeat domain"/>
    <property type="match status" value="1"/>
</dbReference>
<accession>A0A086BIT1</accession>
<dbReference type="STRING" id="558152.IQ37_09225"/>
<dbReference type="OrthoDB" id="1274361at2"/>
<proteinExistence type="predicted"/>
<keyword evidence="1" id="KW-0812">Transmembrane</keyword>
<dbReference type="eggNOG" id="COG2197">
    <property type="taxonomic scope" value="Bacteria"/>
</dbReference>
<dbReference type="KEGG" id="cpip:CJF12_02385"/>
<protein>
    <submittedName>
        <fullName evidence="2">Uncharacterized protein</fullName>
    </submittedName>
</protein>
<organism evidence="2 3">
    <name type="scientific">Chryseobacterium piperi</name>
    <dbReference type="NCBI Taxonomy" id="558152"/>
    <lineage>
        <taxon>Bacteria</taxon>
        <taxon>Pseudomonadati</taxon>
        <taxon>Bacteroidota</taxon>
        <taxon>Flavobacteriia</taxon>
        <taxon>Flavobacteriales</taxon>
        <taxon>Weeksellaceae</taxon>
        <taxon>Chryseobacterium group</taxon>
        <taxon>Chryseobacterium</taxon>
    </lineage>
</organism>
<dbReference type="EMBL" id="JPRJ01000013">
    <property type="protein sequence ID" value="KFF28845.1"/>
    <property type="molecule type" value="Genomic_DNA"/>
</dbReference>
<evidence type="ECO:0000313" key="3">
    <source>
        <dbReference type="Proteomes" id="UP000028709"/>
    </source>
</evidence>
<name>A0A086BIT1_9FLAO</name>
<keyword evidence="1" id="KW-1133">Transmembrane helix</keyword>
<comment type="caution">
    <text evidence="2">The sequence shown here is derived from an EMBL/GenBank/DDBJ whole genome shotgun (WGS) entry which is preliminary data.</text>
</comment>
<reference evidence="2 3" key="1">
    <citation type="submission" date="2014-07" db="EMBL/GenBank/DDBJ databases">
        <title>Genome of Chryseobacterium piperi CTM.</title>
        <authorList>
            <person name="Pipes S.E."/>
            <person name="Stropko S.J."/>
            <person name="Newman J.D."/>
        </authorList>
    </citation>
    <scope>NUCLEOTIDE SEQUENCE [LARGE SCALE GENOMIC DNA]</scope>
    <source>
        <strain evidence="2 3">CTM</strain>
    </source>
</reference>
<evidence type="ECO:0000313" key="2">
    <source>
        <dbReference type="EMBL" id="KFF28845.1"/>
    </source>
</evidence>
<dbReference type="SUPFAM" id="SSF48452">
    <property type="entry name" value="TPR-like"/>
    <property type="match status" value="1"/>
</dbReference>
<keyword evidence="1" id="KW-0472">Membrane</keyword>